<dbReference type="EMBL" id="CM042884">
    <property type="protein sequence ID" value="KAI4368991.1"/>
    <property type="molecule type" value="Genomic_DNA"/>
</dbReference>
<reference evidence="2" key="1">
    <citation type="journal article" date="2023" name="Front. Plant Sci.">
        <title>Chromosomal-level genome assembly of Melastoma candidum provides insights into trichome evolution.</title>
        <authorList>
            <person name="Zhong Y."/>
            <person name="Wu W."/>
            <person name="Sun C."/>
            <person name="Zou P."/>
            <person name="Liu Y."/>
            <person name="Dai S."/>
            <person name="Zhou R."/>
        </authorList>
    </citation>
    <scope>NUCLEOTIDE SEQUENCE [LARGE SCALE GENOMIC DNA]</scope>
</reference>
<comment type="caution">
    <text evidence="1">The sequence shown here is derived from an EMBL/GenBank/DDBJ whole genome shotgun (WGS) entry which is preliminary data.</text>
</comment>
<proteinExistence type="predicted"/>
<evidence type="ECO:0000313" key="2">
    <source>
        <dbReference type="Proteomes" id="UP001057402"/>
    </source>
</evidence>
<gene>
    <name evidence="1" type="ORF">MLD38_017486</name>
</gene>
<evidence type="ECO:0000313" key="1">
    <source>
        <dbReference type="EMBL" id="KAI4368991.1"/>
    </source>
</evidence>
<sequence length="148" mass="16722">MVELRKPAWIIATANLMIVVHVVGSYQVYAMPVFNMLERMTTKRCHFPPGLGLKLVARTAYVAVTLFLGVTFPFFGDLLGFFGGFGFAPTSFFLPSIIRLIITKPAKFSWKWFINWISIFIGVFIMFASTIGGLRNIIADASTYRFYT</sequence>
<dbReference type="Proteomes" id="UP001057402">
    <property type="component" value="Chromosome 5"/>
</dbReference>
<name>A0ACB9QTX1_9MYRT</name>
<organism evidence="1 2">
    <name type="scientific">Melastoma candidum</name>
    <dbReference type="NCBI Taxonomy" id="119954"/>
    <lineage>
        <taxon>Eukaryota</taxon>
        <taxon>Viridiplantae</taxon>
        <taxon>Streptophyta</taxon>
        <taxon>Embryophyta</taxon>
        <taxon>Tracheophyta</taxon>
        <taxon>Spermatophyta</taxon>
        <taxon>Magnoliopsida</taxon>
        <taxon>eudicotyledons</taxon>
        <taxon>Gunneridae</taxon>
        <taxon>Pentapetalae</taxon>
        <taxon>rosids</taxon>
        <taxon>malvids</taxon>
        <taxon>Myrtales</taxon>
        <taxon>Melastomataceae</taxon>
        <taxon>Melastomatoideae</taxon>
        <taxon>Melastomateae</taxon>
        <taxon>Melastoma</taxon>
    </lineage>
</organism>
<accession>A0ACB9QTX1</accession>
<protein>
    <submittedName>
        <fullName evidence="1">Uncharacterized protein</fullName>
    </submittedName>
</protein>
<keyword evidence="2" id="KW-1185">Reference proteome</keyword>